<dbReference type="InterPro" id="IPR013083">
    <property type="entry name" value="Znf_RING/FYVE/PHD"/>
</dbReference>
<feature type="region of interest" description="Disordered" evidence="6">
    <location>
        <begin position="4338"/>
        <end position="4364"/>
    </location>
</feature>
<feature type="region of interest" description="Disordered" evidence="6">
    <location>
        <begin position="415"/>
        <end position="439"/>
    </location>
</feature>
<evidence type="ECO:0000256" key="4">
    <source>
        <dbReference type="ARBA" id="ARBA00022833"/>
    </source>
</evidence>
<feature type="region of interest" description="Disordered" evidence="6">
    <location>
        <begin position="4377"/>
        <end position="4448"/>
    </location>
</feature>
<dbReference type="Pfam" id="PF02138">
    <property type="entry name" value="Beach"/>
    <property type="match status" value="1"/>
</dbReference>
<feature type="compositionally biased region" description="Polar residues" evidence="6">
    <location>
        <begin position="2521"/>
        <end position="2537"/>
    </location>
</feature>
<feature type="region of interest" description="Disordered" evidence="6">
    <location>
        <begin position="193"/>
        <end position="223"/>
    </location>
</feature>
<dbReference type="InterPro" id="IPR001680">
    <property type="entry name" value="WD40_rpt"/>
</dbReference>
<evidence type="ECO:0000313" key="9">
    <source>
        <dbReference type="EMBL" id="CAK8680408.1"/>
    </source>
</evidence>
<feature type="compositionally biased region" description="Low complexity" evidence="6">
    <location>
        <begin position="3042"/>
        <end position="3058"/>
    </location>
</feature>
<dbReference type="PROSITE" id="PS50294">
    <property type="entry name" value="WD_REPEATS_REGION"/>
    <property type="match status" value="1"/>
</dbReference>
<keyword evidence="1 5" id="KW-0853">WD repeat</keyword>
<feature type="compositionally biased region" description="Polar residues" evidence="6">
    <location>
        <begin position="1146"/>
        <end position="1162"/>
    </location>
</feature>
<feature type="domain" description="BEACH" evidence="7">
    <location>
        <begin position="3611"/>
        <end position="3912"/>
    </location>
</feature>
<evidence type="ECO:0000259" key="7">
    <source>
        <dbReference type="PROSITE" id="PS50197"/>
    </source>
</evidence>
<feature type="region of interest" description="Disordered" evidence="6">
    <location>
        <begin position="3103"/>
        <end position="3137"/>
    </location>
</feature>
<feature type="domain" description="BEACH-type PH" evidence="8">
    <location>
        <begin position="3499"/>
        <end position="3606"/>
    </location>
</feature>
<feature type="region of interest" description="Disordered" evidence="6">
    <location>
        <begin position="1143"/>
        <end position="1162"/>
    </location>
</feature>
<dbReference type="PANTHER" id="PTHR13743:SF86">
    <property type="entry name" value="LYSOSOMAL-TRAFFICKING REGULATOR"/>
    <property type="match status" value="1"/>
</dbReference>
<dbReference type="PROSITE" id="PS50197">
    <property type="entry name" value="BEACH"/>
    <property type="match status" value="1"/>
</dbReference>
<dbReference type="Gene3D" id="2.30.29.30">
    <property type="entry name" value="Pleckstrin-homology domain (PH domain)/Phosphotyrosine-binding domain (PTB)"/>
    <property type="match status" value="1"/>
</dbReference>
<gene>
    <name evidence="9" type="ORF">CVLEPA_LOCUS10662</name>
</gene>
<evidence type="ECO:0000313" key="10">
    <source>
        <dbReference type="Proteomes" id="UP001642483"/>
    </source>
</evidence>
<evidence type="ECO:0000256" key="3">
    <source>
        <dbReference type="ARBA" id="ARBA00022771"/>
    </source>
</evidence>
<keyword evidence="3" id="KW-0863">Zinc-finger</keyword>
<feature type="compositionally biased region" description="Polar residues" evidence="6">
    <location>
        <begin position="4396"/>
        <end position="4413"/>
    </location>
</feature>
<name>A0ABP0FL55_CLALP</name>
<feature type="compositionally biased region" description="Basic residues" evidence="6">
    <location>
        <begin position="4381"/>
        <end position="4391"/>
    </location>
</feature>
<dbReference type="PROSITE" id="PS50082">
    <property type="entry name" value="WD_REPEATS_2"/>
    <property type="match status" value="1"/>
</dbReference>
<dbReference type="CDD" id="cd01201">
    <property type="entry name" value="PH_BEACH"/>
    <property type="match status" value="1"/>
</dbReference>
<feature type="region of interest" description="Disordered" evidence="6">
    <location>
        <begin position="3026"/>
        <end position="3079"/>
    </location>
</feature>
<dbReference type="InterPro" id="IPR015943">
    <property type="entry name" value="WD40/YVTN_repeat-like_dom_sf"/>
</dbReference>
<feature type="compositionally biased region" description="Acidic residues" evidence="6">
    <location>
        <begin position="3126"/>
        <end position="3136"/>
    </location>
</feature>
<comment type="caution">
    <text evidence="9">The sequence shown here is derived from an EMBL/GenBank/DDBJ whole genome shotgun (WGS) entry which is preliminary data.</text>
</comment>
<dbReference type="SMART" id="SM00320">
    <property type="entry name" value="WD40"/>
    <property type="match status" value="3"/>
</dbReference>
<dbReference type="Gene3D" id="2.130.10.10">
    <property type="entry name" value="YVTN repeat-like/Quinoprotein amine dehydrogenase"/>
    <property type="match status" value="1"/>
</dbReference>
<dbReference type="InterPro" id="IPR036372">
    <property type="entry name" value="BEACH_dom_sf"/>
</dbReference>
<evidence type="ECO:0000256" key="5">
    <source>
        <dbReference type="PROSITE-ProRule" id="PRU00221"/>
    </source>
</evidence>
<dbReference type="EMBL" id="CAWYQH010000068">
    <property type="protein sequence ID" value="CAK8680408.1"/>
    <property type="molecule type" value="Genomic_DNA"/>
</dbReference>
<evidence type="ECO:0000256" key="2">
    <source>
        <dbReference type="ARBA" id="ARBA00022723"/>
    </source>
</evidence>
<dbReference type="Gene3D" id="1.10.1540.10">
    <property type="entry name" value="BEACH domain"/>
    <property type="match status" value="1"/>
</dbReference>
<reference evidence="9 10" key="1">
    <citation type="submission" date="2024-02" db="EMBL/GenBank/DDBJ databases">
        <authorList>
            <person name="Daric V."/>
            <person name="Darras S."/>
        </authorList>
    </citation>
    <scope>NUCLEOTIDE SEQUENCE [LARGE SCALE GENOMIC DNA]</scope>
</reference>
<feature type="region of interest" description="Disordered" evidence="6">
    <location>
        <begin position="3275"/>
        <end position="3317"/>
    </location>
</feature>
<dbReference type="InterPro" id="IPR001965">
    <property type="entry name" value="Znf_PHD"/>
</dbReference>
<dbReference type="SUPFAM" id="SSF48371">
    <property type="entry name" value="ARM repeat"/>
    <property type="match status" value="1"/>
</dbReference>
<dbReference type="CDD" id="cd06071">
    <property type="entry name" value="Beach"/>
    <property type="match status" value="1"/>
</dbReference>
<dbReference type="InterPro" id="IPR011011">
    <property type="entry name" value="Znf_FYVE_PHD"/>
</dbReference>
<dbReference type="Pfam" id="PF14844">
    <property type="entry name" value="PH_BEACH"/>
    <property type="match status" value="1"/>
</dbReference>
<dbReference type="InterPro" id="IPR050865">
    <property type="entry name" value="BEACH_Domain"/>
</dbReference>
<feature type="region of interest" description="Disordered" evidence="6">
    <location>
        <begin position="2930"/>
        <end position="2999"/>
    </location>
</feature>
<dbReference type="InterPro" id="IPR011993">
    <property type="entry name" value="PH-like_dom_sf"/>
</dbReference>
<dbReference type="SUPFAM" id="SSF50729">
    <property type="entry name" value="PH domain-like"/>
    <property type="match status" value="1"/>
</dbReference>
<dbReference type="SUPFAM" id="SSF50978">
    <property type="entry name" value="WD40 repeat-like"/>
    <property type="match status" value="1"/>
</dbReference>
<feature type="region of interest" description="Disordered" evidence="6">
    <location>
        <begin position="1333"/>
        <end position="1368"/>
    </location>
</feature>
<feature type="compositionally biased region" description="Polar residues" evidence="6">
    <location>
        <begin position="2968"/>
        <end position="2982"/>
    </location>
</feature>
<feature type="repeat" description="WD" evidence="5">
    <location>
        <begin position="4124"/>
        <end position="4165"/>
    </location>
</feature>
<accession>A0ABP0FL55</accession>
<organism evidence="9 10">
    <name type="scientific">Clavelina lepadiformis</name>
    <name type="common">Light-bulb sea squirt</name>
    <name type="synonym">Ascidia lepadiformis</name>
    <dbReference type="NCBI Taxonomy" id="159417"/>
    <lineage>
        <taxon>Eukaryota</taxon>
        <taxon>Metazoa</taxon>
        <taxon>Chordata</taxon>
        <taxon>Tunicata</taxon>
        <taxon>Ascidiacea</taxon>
        <taxon>Aplousobranchia</taxon>
        <taxon>Clavelinidae</taxon>
        <taxon>Clavelina</taxon>
    </lineage>
</organism>
<dbReference type="Proteomes" id="UP001642483">
    <property type="component" value="Unassembled WGS sequence"/>
</dbReference>
<feature type="compositionally biased region" description="Basic residues" evidence="6">
    <location>
        <begin position="4425"/>
        <end position="4436"/>
    </location>
</feature>
<dbReference type="PANTHER" id="PTHR13743">
    <property type="entry name" value="BEIGE/BEACH-RELATED"/>
    <property type="match status" value="1"/>
</dbReference>
<keyword evidence="2" id="KW-0479">Metal-binding</keyword>
<keyword evidence="4" id="KW-0862">Zinc</keyword>
<evidence type="ECO:0000256" key="1">
    <source>
        <dbReference type="ARBA" id="ARBA00022574"/>
    </source>
</evidence>
<proteinExistence type="predicted"/>
<dbReference type="SMART" id="SM01026">
    <property type="entry name" value="Beach"/>
    <property type="match status" value="1"/>
</dbReference>
<keyword evidence="10" id="KW-1185">Reference proteome</keyword>
<dbReference type="SUPFAM" id="SSF81837">
    <property type="entry name" value="BEACH domain"/>
    <property type="match status" value="1"/>
</dbReference>
<feature type="compositionally biased region" description="Polar residues" evidence="6">
    <location>
        <begin position="1346"/>
        <end position="1360"/>
    </location>
</feature>
<dbReference type="PROSITE" id="PS51783">
    <property type="entry name" value="PH_BEACH"/>
    <property type="match status" value="1"/>
</dbReference>
<dbReference type="Pfam" id="PF00400">
    <property type="entry name" value="WD40"/>
    <property type="match status" value="1"/>
</dbReference>
<evidence type="ECO:0000259" key="8">
    <source>
        <dbReference type="PROSITE" id="PS51783"/>
    </source>
</evidence>
<feature type="region of interest" description="Disordered" evidence="6">
    <location>
        <begin position="2463"/>
        <end position="2541"/>
    </location>
</feature>
<dbReference type="Gene3D" id="3.30.40.10">
    <property type="entry name" value="Zinc/RING finger domain, C3HC4 (zinc finger)"/>
    <property type="match status" value="1"/>
</dbReference>
<dbReference type="InterPro" id="IPR000409">
    <property type="entry name" value="BEACH_dom"/>
</dbReference>
<feature type="compositionally biased region" description="Low complexity" evidence="6">
    <location>
        <begin position="2492"/>
        <end position="2506"/>
    </location>
</feature>
<feature type="compositionally biased region" description="Polar residues" evidence="6">
    <location>
        <begin position="4355"/>
        <end position="4364"/>
    </location>
</feature>
<evidence type="ECO:0000256" key="6">
    <source>
        <dbReference type="SAM" id="MobiDB-lite"/>
    </source>
</evidence>
<evidence type="ECO:0008006" key="11">
    <source>
        <dbReference type="Google" id="ProtNLM"/>
    </source>
</evidence>
<dbReference type="InterPro" id="IPR036322">
    <property type="entry name" value="WD40_repeat_dom_sf"/>
</dbReference>
<feature type="compositionally biased region" description="Basic residues" evidence="6">
    <location>
        <begin position="3280"/>
        <end position="3291"/>
    </location>
</feature>
<feature type="compositionally biased region" description="Polar residues" evidence="6">
    <location>
        <begin position="2943"/>
        <end position="2960"/>
    </location>
</feature>
<feature type="compositionally biased region" description="Low complexity" evidence="6">
    <location>
        <begin position="3297"/>
        <end position="3310"/>
    </location>
</feature>
<feature type="compositionally biased region" description="Polar residues" evidence="6">
    <location>
        <begin position="423"/>
        <end position="437"/>
    </location>
</feature>
<sequence length="4504" mass="501681">MLIKDTEMEVVQAVSLELLRGVSFNSQIGVSQNQYDESLLQYLLKGRGSKILQYLHSMVKEGSTCPREVAHLCGSLLHILTSLQPTDFRCGIDTFNFGCSEGFVGGPCTNDCTSKVSRNKSSCKTDWVKVYNDLTKIKTRKHRKGAKVSLKKRQTLFHRLSQQRSLSAVYFSSDSSDEAQNYQSSTPNLESELLEKLSRSQDSSSASKSRSDKNPFLRPRRQPGLDSVKISCVTAHSAMDEENTSENISPELEAELDKQTPFEGPFELATVLLDLLESSFCSKYTHSSPKNATVCPTDNDSPMSMAVQLVTAITAMQQTKTSCYSRFNSLDNDKLMSQISYEETRWTVESLSHLQRLVLKTAIVLCNVGLNLGEDIQELIHSQAIESLIHVSKDLLNKGGMIPYGALVRSKKSRSLNKGNAEPTFSDQSDVDNQSSTAKEDTVPFVSIAEHVENNETKSSFEQSFRAKFCPNSLPSDFDIPSNLMFAADVVTGLFGILSQSLDLAPGTVNPKQLAEVCSLIHEFSNSDGYSMFSSLLLQIGSLSDATCANGSETIRNSWNVLSPVHSLSNNLPDGNARLLSPSNDSYIQPLKTGNNKFLNLFNRLLQSHHELISTIQRSKVEYLHKVTCSRRNHRSCELGTLIPIHHNILGEEARYVHAQSEGDTSLGGKKVRKVSMAGISSNTTNKSKNLSGTPSRGESALCAVAAGVKFIIKLAIAMKSNASCVREVFKALDNVGVCSCAAATSIITPLLCNLPGWEEKHQNVILAIIGKMLLHHFNEDEKFRQNNMDNVASTSLYMSYVPNHWIKWPSQNNADAKREVFKNTIGREQWRRSLPMDVTLNTSVAPNPINKTADELLFQSNINFPWLCLCLYKAFLQSENKSLSLKVALHLQSISQHICNEAKRALTTLVFVPVLCSYANVTWEEVTEELPTTEGRYHDEVVFISMGILLHLVEDSPGCRELFVRHGGLKAINEILCKRRNNDLEICRQTDEILCLLFYIVRVIATMHFIKSAQTNVALFSPDSSKVMRKQRSLDIVSNNESGGVRSFFRGISFSWGSDKRRLKDMRDRSISFDHSVSKLPPKPGDSNLFDGNLTLTMTHVDEEKIFFRAFKRFSLISLSLSGASTAEKSKEKIPRVQKIAMRPTSGTESTTDSDNDLHSNTFRNRKLSETSGYRSTSLESFERSISYDLNSVGRSSNSAVSFTSENVFLPDDSDLETWKSISDLWHVLGLAVPHGSQLSTIFVEMNGFEIALKLLNLIGASLHSHFESELDFTMATADFTLNESLSQKSVDSYVPLVSSAAENVESITASAVLSEDTASLKQDHDNDIEQSNEQVMPNEADISSPENTASSRLTSTPLKPQKEHVQPIAGDRAAGDRLDASLAQQVLEQKLKLFTSCLRICLFCANTDDQVEADVADVINTIKPALQGKILSIYFAKMLHSAIFRAAMQPNLKPDYVQPRIKTVLHGLQRVINSGGAMRSHSQCSSITPSLIPGSARSSKRWDSAVFSPGHFLKGQTAEWQESQHVTQDADETFSDTFSTDGYEGDTDSDTHISTALSSNCYMPFKKLENDAEIDDYSEHDLKFSCGPLLHPDLILLSIELLGSNEQNGKRRRDSAGNLLCHDEASVDENDIDVPNTTDSGEVRPAIILSVTRALIQMVNFSHDNLIAMSYKNDVASKCLAQFADILETDAPFWNDHQLLILRLCMKLNKYFMTSKHLRLLLSFLNSPMPPLEHLLKYLLTLVKYQEFGPHWFLKFSWINQSYVNERMLSDSESDDDMLSYKSFGFLSQRSLTVWKVAPLRMPLENRISWPPLGGGITVSLWLRVNVGGGESNSVKQAEWVEGHVIMVETDVKQVSSLSSPYIHLLSLGSKQTMLQVWLENTTLIFRICVDPNDEKPVGLLAQSQCSNFLNVNEWQHLTLTYTESKMPDKTILGKVHLVLNCFMENDVILEFNIPHQPSKNGLSSWRHPSPHFNHSLQKATFFLGHYDNTNLYANHEDAADDNASSLTSSTISVGNVMVFSQPHPTCQAAYALERLGPEASCLIECLSDAKYKTNFAKDNRVRFGVDPLLANADECVSSSTNPSPRLFRFISQCLNNDLVPDDILTGENQPDIRSLQESLVMSFSASEPSFYHVFQTSSVVTPTKRRTLFRRNQVESPAVVDFEPLTQCGQKLKVQRPYKHAVKPLVCDGLGRALNQVGGIQVFLLLYPKVIEITSKMEKVSSDQIEKFQVLALEALLHLRSSSTERRNQFTSAGLASMLHKVMTKRNCVVGFATLEVLFNSACSEDVITSKRVGDSLTYQVNHETSALIHDYEILQVFLFEWRIWHKAVNAAGEEDFSVWMLLMQALESLIREDHPYQWFNSKVLLRAGIVHHLLEGVQEMVSEGISPLPGPEVTLTIVEVIRGVIGSPADIQLMKTLSDFLIAIHPPAGTFVCHSTPSFYFTLNNARFLKLQTKELKLSETSGSSRSEKASSSPAETPLSPKAFQAKSPLSRCSSSSGTTPSDENLAIASPPACEHQPNQENGQDLSDSTNHDLSPFDDGEIIIQHFSSEKSHQRHLSECHILTPIKEVEDLSPRPKSLDLKAFIALHNDNFNQQDGHLEVNEEGAVSMKFSSETESTSYSRLDSWEHLPHQNEEQDGLPLEIGGGVSQLATEILNILFVSVMTMRDVDVPMLFSGPINFEMLVVMTHHKSASVRTAVIRLLAAYFSRCAPEEQTMFLRKKGFLLVANQLHQHQTTRSVAEACLYFLLSHAFPVDEPLPLNGVVPGAVTLTPDPFTNHAVILILAILQKSFSDGPSLCYHLLCRLNELFENVGPIADVMLDNGLTLALCNLLNAINDPTTCVLEQFERQVVYDAVEDFMTTIAVKSCVISDSGHFQVFEDLIILLYTVERKAAKLCGCDAVQVKSMAVITQNLLLKVMEAMKQSSGGKTLATKSRKSSQSRVTRSNTDTSDMSDLSLQGIAISGPTSPTYSDVSSSGHSAVFPSHSDPNLRSKYGHRRTQSVDTVSDLMYVPSPSLTRTKTQHFHSSASTSTLNSVISNETRSMSSSSTFRQRSGALKSRSFKGNQRRRINESETAHRLKRVVTIAVDRILFNDSNNAKEPAASRLKSPPSSLTSSLNNQPDDSDSDGDEAPPMEQACFEEKEFSQIMFDAIIGWLISLMEAADVHRKRSSSPQSSMFSWERILNLAQGALAEQACRLLVHFLYPWQDNLHSRISSLRMMSHSKADNIVQMLLPQGSPNGQKVAIYVHYLNCLNKNQLKSQEKRDLKKLAKTASRIGHRVPSHHRRAIHEASSEGSGSRSPSSPGPINDLQEDVDRERRRLRLNWTKNNIAQYQLLVNRTSRLAEHVSRHAMEMTQQVVLQQNTQRKRMIARMKDFISYDLCVRKRWTMLLEQLAHERAVWYNPEHYPKSWQLDPTEGPCRERRRLQRCHIGIDKRFLLCKSTEKSLENKGKPVVLDPTGTNRIMPTVTHPRPLSFLFEDDSHSSDSLTIRTRLQTNERISVVQSCTNVTTACESPGEILIGESNMYFVGDEAIIDPSLTQVIFGERLVLSLSWQHRDVVEYHKRWWQLRDTGLELFLSSGKTYLLAFKTTTERDLVFDELGKLDLPNLAQADDVQALTRSWCAGKMTNFEYLTKLNKAAGRSFNDLMQYPVMPFVLADYTNQILDLESTSSYRLLEKPISVQEASREQIYRDRYKFLEDDYKNCTEDEREMKTPPFHYGSHYSNSGTVLHFLVRLPPFTQLFLEYQDFSFDIPDRTFHSMATTYKLSSVASTTDVKELIPEFFFLPEFLCNLEGFDFGLRQCGLRVHHVTLPLWCREDPRLFVLIHRQALESDYVTAHLHHWIDLVFGFKQTGQAALDAINVFHPATYFGMDISSVDDPVKRTALETMVKTYGQTPKMLFTTPHPARFVDGEDGRHGDLTTPHSRGKASSAGSFTEILPNSLLGTLRGMPENKTYRKLRNSKIPRPIPSVKGLQWGDYVGSPSAPEPTVFLHKVVTGSIGSLVALQTNDVCALAPNMSLLVVYTRDKKSSASGKPIDISWSALVTYDKPDNIVRLKLKHNNPGINLTRFSSDNHVTCCVATPDCRAVIFGTRSGTIVAQRCNPHPEKGCDLEVLPSFALYCHTAEVTCLSVCGSYRVFVSGSMDGTAAVWDLNSLSYVRSLTGHAGKVTSLAISQTSGDICTVCNTGNDAGSHIRLWTINGSLVAAQDCKLSVRCIAFSSAPEGASVNVLAGGLDNGTVRLWSSWDLRHVRDVTTQSLHQPIVSIAFTYNSMVLYAATEGGFLVGCGPVVAPSDVTDIPIDPVLTNTESYSVNVSSTSIDLCDGRNIGLDAAGLPEMPESLPAQPIDVAQPSSPEDANSSFTIISPVEVLPMPKAAHTRQKRKSKRGATAILTSSPYKKQSPATNRSQSAVSGNSSKTSSSKKRSMKKAKVSRSSMQQKDTVDESDNNVDAECFYCNELYSKSSENDGWIQCSKCMRWAHKACSGCNEEDDNFICELCF</sequence>
<feature type="compositionally biased region" description="Low complexity" evidence="6">
    <location>
        <begin position="3108"/>
        <end position="3121"/>
    </location>
</feature>
<feature type="compositionally biased region" description="Low complexity" evidence="6">
    <location>
        <begin position="4414"/>
        <end position="4424"/>
    </location>
</feature>
<feature type="compositionally biased region" description="Low complexity" evidence="6">
    <location>
        <begin position="2463"/>
        <end position="2477"/>
    </location>
</feature>
<protein>
    <recommendedName>
        <fullName evidence="11">Lysosomal-trafficking regulator</fullName>
    </recommendedName>
</protein>
<feature type="compositionally biased region" description="Polar residues" evidence="6">
    <location>
        <begin position="3026"/>
        <end position="3041"/>
    </location>
</feature>
<dbReference type="SMART" id="SM00249">
    <property type="entry name" value="PHD"/>
    <property type="match status" value="1"/>
</dbReference>
<dbReference type="SUPFAM" id="SSF57903">
    <property type="entry name" value="FYVE/PHD zinc finger"/>
    <property type="match status" value="1"/>
</dbReference>
<dbReference type="InterPro" id="IPR016024">
    <property type="entry name" value="ARM-type_fold"/>
</dbReference>
<dbReference type="InterPro" id="IPR023362">
    <property type="entry name" value="PH-BEACH_dom"/>
</dbReference>